<gene>
    <name evidence="3" type="ORF">DD924_12375</name>
</gene>
<comment type="caution">
    <text evidence="3">The sequence shown here is derived from an EMBL/GenBank/DDBJ whole genome shotgun (WGS) entry which is preliminary data.</text>
</comment>
<dbReference type="Pfam" id="PF08862">
    <property type="entry name" value="DUF1829"/>
    <property type="match status" value="1"/>
</dbReference>
<proteinExistence type="predicted"/>
<evidence type="ECO:0008006" key="5">
    <source>
        <dbReference type="Google" id="ProtNLM"/>
    </source>
</evidence>
<dbReference type="InterPro" id="IPR014961">
    <property type="entry name" value="DUF1829"/>
</dbReference>
<dbReference type="Proteomes" id="UP000246351">
    <property type="component" value="Unassembled WGS sequence"/>
</dbReference>
<dbReference type="InterPro" id="IPR014960">
    <property type="entry name" value="DUF1828"/>
</dbReference>
<evidence type="ECO:0000259" key="1">
    <source>
        <dbReference type="Pfam" id="PF08861"/>
    </source>
</evidence>
<reference evidence="3 4" key="1">
    <citation type="journal article" date="2018" name="Vet. Microbiol.">
        <title>Clonal diversity and geographic distribution of methicillin-resistant Staphylococcus pseudintermedius from Australian animals: Discovery of novel sequence types.</title>
        <authorList>
            <person name="Worthing K.A."/>
            <person name="Abraham S."/>
            <person name="Coombs G.W."/>
            <person name="Pang S."/>
            <person name="Saputra S."/>
            <person name="Jordan D."/>
            <person name="Trott D.J."/>
            <person name="Norris J.M."/>
        </authorList>
    </citation>
    <scope>NUCLEOTIDE SEQUENCE [LARGE SCALE GENOMIC DNA]</scope>
    <source>
        <strain evidence="3 4">ST71 3</strain>
    </source>
</reference>
<sequence length="183" mass="20885">KARSILIQNVLNQFNLVLDGEEIVTNVKNNSFAQSKHNLIQGILKIYDLTLTTKSNVSRLFYEEVFDFLYNEEILGSAKVSVSGESGIKYFIDFILPETKSKPEKLINFANHLDFNKVTTDAFMYRDVKHNRPSRSGLAPQMLIVANDVEHPITAKARQAAEHEHLSILHWSDKDRIKAILTQ</sequence>
<evidence type="ECO:0000259" key="2">
    <source>
        <dbReference type="Pfam" id="PF08862"/>
    </source>
</evidence>
<evidence type="ECO:0000313" key="4">
    <source>
        <dbReference type="Proteomes" id="UP000246351"/>
    </source>
</evidence>
<dbReference type="Pfam" id="PF08861">
    <property type="entry name" value="DUF1828"/>
    <property type="match status" value="1"/>
</dbReference>
<name>A0A317Z6I9_STAPS</name>
<accession>A0A317Z6I9</accession>
<feature type="domain" description="DUF1828" evidence="1">
    <location>
        <begin position="2"/>
        <end position="46"/>
    </location>
</feature>
<feature type="non-terminal residue" evidence="3">
    <location>
        <position position="1"/>
    </location>
</feature>
<organism evidence="3 4">
    <name type="scientific">Staphylococcus pseudintermedius</name>
    <dbReference type="NCBI Taxonomy" id="283734"/>
    <lineage>
        <taxon>Bacteria</taxon>
        <taxon>Bacillati</taxon>
        <taxon>Bacillota</taxon>
        <taxon>Bacilli</taxon>
        <taxon>Bacillales</taxon>
        <taxon>Staphylococcaceae</taxon>
        <taxon>Staphylococcus</taxon>
        <taxon>Staphylococcus intermedius group</taxon>
    </lineage>
</organism>
<dbReference type="STRING" id="937773.SPSINT_0516"/>
<dbReference type="EMBL" id="QEIV01001225">
    <property type="protein sequence ID" value="PWZ97439.1"/>
    <property type="molecule type" value="Genomic_DNA"/>
</dbReference>
<evidence type="ECO:0000313" key="3">
    <source>
        <dbReference type="EMBL" id="PWZ97439.1"/>
    </source>
</evidence>
<protein>
    <recommendedName>
        <fullName evidence="5">DUF1829 domain-containing protein</fullName>
    </recommendedName>
</protein>
<feature type="domain" description="DUF1829" evidence="2">
    <location>
        <begin position="84"/>
        <end position="174"/>
    </location>
</feature>
<dbReference type="AlphaFoldDB" id="A0A317Z6I9"/>